<feature type="region of interest" description="Disordered" evidence="1">
    <location>
        <begin position="72"/>
        <end position="96"/>
    </location>
</feature>
<keyword evidence="3" id="KW-1185">Reference proteome</keyword>
<name>A0A2I0U386_LIMLA</name>
<accession>A0A2I0U386</accession>
<evidence type="ECO:0000313" key="3">
    <source>
        <dbReference type="Proteomes" id="UP000233556"/>
    </source>
</evidence>
<reference evidence="3" key="2">
    <citation type="submission" date="2017-12" db="EMBL/GenBank/DDBJ databases">
        <title>Genome sequence of the Bar-tailed Godwit (Limosa lapponica baueri).</title>
        <authorList>
            <person name="Lima N.C.B."/>
            <person name="Parody-Merino A.M."/>
            <person name="Battley P.F."/>
            <person name="Fidler A.E."/>
            <person name="Prosdocimi F."/>
        </authorList>
    </citation>
    <scope>NUCLEOTIDE SEQUENCE [LARGE SCALE GENOMIC DNA]</scope>
</reference>
<sequence length="96" mass="11134">MRGKSFTHPPPACFISRGETSFSQDMKWAKLCLHCGRLVMLGSDTDNVELPRCLRFTDNGMEWNGMEWNGIEEGRRGVERRGEERRGEERRGEEET</sequence>
<evidence type="ECO:0000256" key="1">
    <source>
        <dbReference type="SAM" id="MobiDB-lite"/>
    </source>
</evidence>
<protein>
    <submittedName>
        <fullName evidence="2">Uncharacterized protein</fullName>
    </submittedName>
</protein>
<reference evidence="3" key="1">
    <citation type="submission" date="2017-11" db="EMBL/GenBank/DDBJ databases">
        <authorList>
            <person name="Lima N.C."/>
            <person name="Parody-Merino A.M."/>
            <person name="Battley P.F."/>
            <person name="Fidler A.E."/>
            <person name="Prosdocimi F."/>
        </authorList>
    </citation>
    <scope>NUCLEOTIDE SEQUENCE [LARGE SCALE GENOMIC DNA]</scope>
</reference>
<organism evidence="2 3">
    <name type="scientific">Limosa lapponica baueri</name>
    <dbReference type="NCBI Taxonomy" id="1758121"/>
    <lineage>
        <taxon>Eukaryota</taxon>
        <taxon>Metazoa</taxon>
        <taxon>Chordata</taxon>
        <taxon>Craniata</taxon>
        <taxon>Vertebrata</taxon>
        <taxon>Euteleostomi</taxon>
        <taxon>Archelosauria</taxon>
        <taxon>Archosauria</taxon>
        <taxon>Dinosauria</taxon>
        <taxon>Saurischia</taxon>
        <taxon>Theropoda</taxon>
        <taxon>Coelurosauria</taxon>
        <taxon>Aves</taxon>
        <taxon>Neognathae</taxon>
        <taxon>Neoaves</taxon>
        <taxon>Charadriiformes</taxon>
        <taxon>Scolopacidae</taxon>
        <taxon>Limosa</taxon>
    </lineage>
</organism>
<dbReference type="Proteomes" id="UP000233556">
    <property type="component" value="Unassembled WGS sequence"/>
</dbReference>
<dbReference type="OrthoDB" id="9398184at2759"/>
<proteinExistence type="predicted"/>
<gene>
    <name evidence="2" type="ORF">llap_9211</name>
</gene>
<dbReference type="AlphaFoldDB" id="A0A2I0U386"/>
<evidence type="ECO:0000313" key="2">
    <source>
        <dbReference type="EMBL" id="PKU40489.1"/>
    </source>
</evidence>
<dbReference type="EMBL" id="KZ506262">
    <property type="protein sequence ID" value="PKU40489.1"/>
    <property type="molecule type" value="Genomic_DNA"/>
</dbReference>